<dbReference type="Pfam" id="PF06637">
    <property type="entry name" value="PV-1"/>
    <property type="match status" value="1"/>
</dbReference>
<organism evidence="4 5">
    <name type="scientific">Solea senegalensis</name>
    <name type="common">Senegalese sole</name>
    <dbReference type="NCBI Taxonomy" id="28829"/>
    <lineage>
        <taxon>Eukaryota</taxon>
        <taxon>Metazoa</taxon>
        <taxon>Chordata</taxon>
        <taxon>Craniata</taxon>
        <taxon>Vertebrata</taxon>
        <taxon>Euteleostomi</taxon>
        <taxon>Actinopterygii</taxon>
        <taxon>Neopterygii</taxon>
        <taxon>Teleostei</taxon>
        <taxon>Neoteleostei</taxon>
        <taxon>Acanthomorphata</taxon>
        <taxon>Carangaria</taxon>
        <taxon>Pleuronectiformes</taxon>
        <taxon>Pleuronectoidei</taxon>
        <taxon>Soleidae</taxon>
        <taxon>Solea</taxon>
    </lineage>
</organism>
<dbReference type="AlphaFoldDB" id="A0AAV6T472"/>
<feature type="coiled-coil region" evidence="1">
    <location>
        <begin position="332"/>
        <end position="384"/>
    </location>
</feature>
<keyword evidence="3" id="KW-0812">Transmembrane</keyword>
<gene>
    <name evidence="4" type="ORF">JOB18_008066</name>
</gene>
<accession>A0AAV6T472</accession>
<evidence type="ECO:0000313" key="5">
    <source>
        <dbReference type="Proteomes" id="UP000693946"/>
    </source>
</evidence>
<dbReference type="Proteomes" id="UP000693946">
    <property type="component" value="Linkage Group LG1"/>
</dbReference>
<dbReference type="PANTHER" id="PTHR21687">
    <property type="entry name" value="PLASMALEMMA VESICLE-ASSOCIATED PROTEIN"/>
    <property type="match status" value="1"/>
</dbReference>
<keyword evidence="3" id="KW-1133">Transmembrane helix</keyword>
<evidence type="ECO:0000313" key="4">
    <source>
        <dbReference type="EMBL" id="KAG7524134.1"/>
    </source>
</evidence>
<evidence type="ECO:0000256" key="2">
    <source>
        <dbReference type="SAM" id="MobiDB-lite"/>
    </source>
</evidence>
<dbReference type="GO" id="GO:0002693">
    <property type="term" value="P:positive regulation of cellular extravasation"/>
    <property type="evidence" value="ECO:0007669"/>
    <property type="project" value="TreeGrafter"/>
</dbReference>
<comment type="caution">
    <text evidence="4">The sequence shown here is derived from an EMBL/GenBank/DDBJ whole genome shotgun (WGS) entry which is preliminary data.</text>
</comment>
<feature type="region of interest" description="Disordered" evidence="2">
    <location>
        <begin position="505"/>
        <end position="524"/>
    </location>
</feature>
<proteinExistence type="predicted"/>
<name>A0AAV6T472_SOLSE</name>
<feature type="region of interest" description="Disordered" evidence="2">
    <location>
        <begin position="534"/>
        <end position="557"/>
    </location>
</feature>
<reference evidence="4" key="2">
    <citation type="submission" date="2021-03" db="EMBL/GenBank/DDBJ databases">
        <authorList>
            <person name="Guerrero-Cozar I."/>
            <person name="Gomez-Garrido J."/>
            <person name="Berbel C."/>
            <person name="Martinez-Blanch J.F."/>
            <person name="Alioto T."/>
            <person name="Claros M.G."/>
            <person name="Gagnaire P.A."/>
            <person name="Manchado M."/>
        </authorList>
    </citation>
    <scope>NUCLEOTIDE SEQUENCE</scope>
    <source>
        <strain evidence="4">Sse05_10M</strain>
        <tissue evidence="4">Blood</tissue>
    </source>
</reference>
<dbReference type="EMBL" id="JAGKHQ010000001">
    <property type="protein sequence ID" value="KAG7524135.1"/>
    <property type="molecule type" value="Genomic_DNA"/>
</dbReference>
<dbReference type="GO" id="GO:0043114">
    <property type="term" value="P:regulation of vascular permeability"/>
    <property type="evidence" value="ECO:0007669"/>
    <property type="project" value="TreeGrafter"/>
</dbReference>
<keyword evidence="5" id="KW-1185">Reference proteome</keyword>
<dbReference type="EMBL" id="JAGKHQ010000001">
    <property type="protein sequence ID" value="KAG7524134.1"/>
    <property type="molecule type" value="Genomic_DNA"/>
</dbReference>
<reference evidence="4 5" key="1">
    <citation type="journal article" date="2021" name="Sci. Rep.">
        <title>Chromosome anchoring in Senegalese sole (Solea senegalensis) reveals sex-associated markers and genome rearrangements in flatfish.</title>
        <authorList>
            <person name="Guerrero-Cozar I."/>
            <person name="Gomez-Garrido J."/>
            <person name="Berbel C."/>
            <person name="Martinez-Blanch J.F."/>
            <person name="Alioto T."/>
            <person name="Claros M.G."/>
            <person name="Gagnaire P.A."/>
            <person name="Manchado M."/>
        </authorList>
    </citation>
    <scope>NUCLEOTIDE SEQUENCE [LARGE SCALE GENOMIC DNA]</scope>
    <source>
        <strain evidence="4">Sse05_10M</strain>
    </source>
</reference>
<dbReference type="PANTHER" id="PTHR21687:SF5">
    <property type="entry name" value="PLASMALEMMA VESICLE-ASSOCIATED PROTEIN"/>
    <property type="match status" value="1"/>
</dbReference>
<feature type="compositionally biased region" description="Low complexity" evidence="2">
    <location>
        <begin position="534"/>
        <end position="549"/>
    </location>
</feature>
<keyword evidence="3" id="KW-0472">Membrane</keyword>
<sequence>MYSSGYSQVTRNGPMAQKKMQYRSKGKSCGYYMRIVFFFSSLIQSLIIVSLVLFLVYGKTQDSASTARIQDLEESFSRLSIENVALRQQRKNLTNLLNVTLTQKARNDWELRRFRYYANVSSVIIQDYDKKLQQCSTNLFMCNASPRYPCDCTQRISVPDNCNCGMLVERLKARLELVDSNFTQTVRKMRIEMDQTAKERDFINLEVIRLRRDKSTQEKELQFQKEKCKDQFFQSLSGVFNVSKALLEKIDSLFPVHLAFQLTCPKQREHLEQIRTNCTSLSRDVENKLQNYLDLVGGQVSDIQAENSRLKAENWRLSEDYRWCTQNRTGQIKEHNQKLSTLQLKHDQEKERLLMDKMKLNGEIQVLENNVKYKNKEVDHLTQQINYLNMSCRAVAGQGGLLKPGWGLAGGGQLGRTSSGGLGSNLGSSGLGLNKFGSSGLGSSSSSLSSPGSSSSLGSTGLGLNKFGSNGLGSSSSSSFSSPGSSSNLGSTGLGLNKFGSNGLGSSSSSSHLSPGSSSSLGSTGLGLNKFGSTGLGSSSSSSHLSPGLVQAMAPLD</sequence>
<keyword evidence="1" id="KW-0175">Coiled coil</keyword>
<evidence type="ECO:0000256" key="1">
    <source>
        <dbReference type="SAM" id="Coils"/>
    </source>
</evidence>
<dbReference type="InterPro" id="IPR009538">
    <property type="entry name" value="PV-1"/>
</dbReference>
<protein>
    <submittedName>
        <fullName evidence="4">Uncharacterized protein</fullName>
    </submittedName>
</protein>
<evidence type="ECO:0000256" key="3">
    <source>
        <dbReference type="SAM" id="Phobius"/>
    </source>
</evidence>
<feature type="transmembrane region" description="Helical" evidence="3">
    <location>
        <begin position="31"/>
        <end position="57"/>
    </location>
</feature>